<dbReference type="PANTHER" id="PTHR30188:SF4">
    <property type="entry name" value="PROTEIN TRIGALACTOSYLDIACYLGLYCEROL 1, CHLOROPLASTIC"/>
    <property type="match status" value="1"/>
</dbReference>
<evidence type="ECO:0000256" key="2">
    <source>
        <dbReference type="ARBA" id="ARBA00007556"/>
    </source>
</evidence>
<evidence type="ECO:0000256" key="5">
    <source>
        <dbReference type="ARBA" id="ARBA00022989"/>
    </source>
</evidence>
<accession>A0A1Y4DI63</accession>
<dbReference type="RefSeq" id="WP_087286487.1">
    <property type="nucleotide sequence ID" value="NZ_NFJD01000001.1"/>
</dbReference>
<evidence type="ECO:0000313" key="9">
    <source>
        <dbReference type="Proteomes" id="UP000196368"/>
    </source>
</evidence>
<dbReference type="Proteomes" id="UP000196368">
    <property type="component" value="Unassembled WGS sequence"/>
</dbReference>
<keyword evidence="5 7" id="KW-1133">Transmembrane helix</keyword>
<dbReference type="GO" id="GO:0005548">
    <property type="term" value="F:phospholipid transporter activity"/>
    <property type="evidence" value="ECO:0007669"/>
    <property type="project" value="TreeGrafter"/>
</dbReference>
<keyword evidence="9" id="KW-1185">Reference proteome</keyword>
<gene>
    <name evidence="8" type="ORF">B5F75_00825</name>
</gene>
<comment type="similarity">
    <text evidence="2 7">Belongs to the MlaE permease family.</text>
</comment>
<organism evidence="8 9">
    <name type="scientific">Candidatus Avelusimicrobium gallicola</name>
    <dbReference type="NCBI Taxonomy" id="2562704"/>
    <lineage>
        <taxon>Bacteria</taxon>
        <taxon>Pseudomonadati</taxon>
        <taxon>Elusimicrobiota</taxon>
        <taxon>Elusimicrobia</taxon>
        <taxon>Elusimicrobiales</taxon>
        <taxon>Elusimicrobiaceae</taxon>
        <taxon>Candidatus Avelusimicrobium</taxon>
    </lineage>
</organism>
<evidence type="ECO:0000256" key="1">
    <source>
        <dbReference type="ARBA" id="ARBA00004141"/>
    </source>
</evidence>
<evidence type="ECO:0008006" key="10">
    <source>
        <dbReference type="Google" id="ProtNLM"/>
    </source>
</evidence>
<protein>
    <recommendedName>
        <fullName evidence="10">ABC transporter permease</fullName>
    </recommendedName>
</protein>
<comment type="caution">
    <text evidence="7">Lacks conserved residue(s) required for the propagation of feature annotation.</text>
</comment>
<dbReference type="InterPro" id="IPR003453">
    <property type="entry name" value="ABC_MlaE_roteobac"/>
</dbReference>
<dbReference type="Pfam" id="PF02405">
    <property type="entry name" value="MlaE"/>
    <property type="match status" value="1"/>
</dbReference>
<comment type="subcellular location">
    <subcellularLocation>
        <location evidence="1">Membrane</location>
        <topology evidence="1">Multi-pass membrane protein</topology>
    </subcellularLocation>
</comment>
<comment type="caution">
    <text evidence="8">The sequence shown here is derived from an EMBL/GenBank/DDBJ whole genome shotgun (WGS) entry which is preliminary data.</text>
</comment>
<dbReference type="InterPro" id="IPR030802">
    <property type="entry name" value="Permease_MalE"/>
</dbReference>
<evidence type="ECO:0000256" key="7">
    <source>
        <dbReference type="RuleBase" id="RU362044"/>
    </source>
</evidence>
<feature type="transmembrane region" description="Helical" evidence="7">
    <location>
        <begin position="195"/>
        <end position="215"/>
    </location>
</feature>
<dbReference type="OrthoDB" id="9805022at2"/>
<name>A0A1Y4DI63_9BACT</name>
<evidence type="ECO:0000256" key="3">
    <source>
        <dbReference type="ARBA" id="ARBA00022448"/>
    </source>
</evidence>
<dbReference type="AlphaFoldDB" id="A0A1Y4DI63"/>
<proteinExistence type="inferred from homology"/>
<keyword evidence="3" id="KW-0813">Transport</keyword>
<dbReference type="PANTHER" id="PTHR30188">
    <property type="entry name" value="ABC TRANSPORTER PERMEASE PROTEIN-RELATED"/>
    <property type="match status" value="1"/>
</dbReference>
<keyword evidence="6 7" id="KW-0472">Membrane</keyword>
<sequence length="258" mass="27570">MFTAIGTYMTRMFDQIGGAAQMVRSSLFWLTHSRFEFRQAVDQSVTIGVESLGVTALTSLFTGMVLALQAGNTIGNIFGEPIFVGTIVTFSLIRELGPVLTSVVVSGRAGAAVTAQIGTMAVTEQIDALYTLGTNPIRYLVIPRMFGFMLTMPILTLFSNLFGVLGGYLVAVYALGIAGEVYITDITSFMGVRDFMHGFIKTFVFAFMVATVCCYKGISTRGGAEGVGKSTTGAVVTTIVLILVLDYFLTAILTAFGI</sequence>
<dbReference type="EMBL" id="NFJD01000001">
    <property type="protein sequence ID" value="OUO57349.1"/>
    <property type="molecule type" value="Genomic_DNA"/>
</dbReference>
<feature type="transmembrane region" description="Helical" evidence="7">
    <location>
        <begin position="235"/>
        <end position="256"/>
    </location>
</feature>
<keyword evidence="4 7" id="KW-0812">Transmembrane</keyword>
<dbReference type="NCBIfam" id="TIGR00056">
    <property type="entry name" value="MlaE family lipid ABC transporter permease subunit"/>
    <property type="match status" value="1"/>
</dbReference>
<evidence type="ECO:0000256" key="4">
    <source>
        <dbReference type="ARBA" id="ARBA00022692"/>
    </source>
</evidence>
<evidence type="ECO:0000256" key="6">
    <source>
        <dbReference type="ARBA" id="ARBA00023136"/>
    </source>
</evidence>
<feature type="transmembrane region" description="Helical" evidence="7">
    <location>
        <begin position="154"/>
        <end position="175"/>
    </location>
</feature>
<dbReference type="GO" id="GO:0043190">
    <property type="term" value="C:ATP-binding cassette (ABC) transporter complex"/>
    <property type="evidence" value="ECO:0007669"/>
    <property type="project" value="InterPro"/>
</dbReference>
<reference evidence="9" key="1">
    <citation type="submission" date="2017-04" db="EMBL/GenBank/DDBJ databases">
        <title>Function of individual gut microbiota members based on whole genome sequencing of pure cultures obtained from chicken caecum.</title>
        <authorList>
            <person name="Medvecky M."/>
            <person name="Cejkova D."/>
            <person name="Polansky O."/>
            <person name="Karasova D."/>
            <person name="Kubasova T."/>
            <person name="Cizek A."/>
            <person name="Rychlik I."/>
        </authorList>
    </citation>
    <scope>NUCLEOTIDE SEQUENCE [LARGE SCALE GENOMIC DNA]</scope>
    <source>
        <strain evidence="9">An273</strain>
    </source>
</reference>
<evidence type="ECO:0000313" key="8">
    <source>
        <dbReference type="EMBL" id="OUO57349.1"/>
    </source>
</evidence>